<dbReference type="InterPro" id="IPR036638">
    <property type="entry name" value="HLH_DNA-bd_sf"/>
</dbReference>
<protein>
    <recommendedName>
        <fullName evidence="8">BHLH domain-containing protein</fullName>
    </recommendedName>
</protein>
<dbReference type="Pfam" id="PF00010">
    <property type="entry name" value="HLH"/>
    <property type="match status" value="1"/>
</dbReference>
<keyword evidence="5" id="KW-0539">Nucleus</keyword>
<comment type="caution">
    <text evidence="9">The sequence shown here is derived from an EMBL/GenBank/DDBJ whole genome shotgun (WGS) entry which is preliminary data.</text>
</comment>
<proteinExistence type="predicted"/>
<evidence type="ECO:0000256" key="7">
    <source>
        <dbReference type="SAM" id="MobiDB-lite"/>
    </source>
</evidence>
<keyword evidence="3" id="KW-0010">Activator</keyword>
<dbReference type="PANTHER" id="PTHR10328:SF3">
    <property type="entry name" value="PROTEIN MAX"/>
    <property type="match status" value="1"/>
</dbReference>
<evidence type="ECO:0000313" key="10">
    <source>
        <dbReference type="Proteomes" id="UP001219525"/>
    </source>
</evidence>
<reference evidence="9" key="1">
    <citation type="submission" date="2023-03" db="EMBL/GenBank/DDBJ databases">
        <title>Massive genome expansion in bonnet fungi (Mycena s.s.) driven by repeated elements and novel gene families across ecological guilds.</title>
        <authorList>
            <consortium name="Lawrence Berkeley National Laboratory"/>
            <person name="Harder C.B."/>
            <person name="Miyauchi S."/>
            <person name="Viragh M."/>
            <person name="Kuo A."/>
            <person name="Thoen E."/>
            <person name="Andreopoulos B."/>
            <person name="Lu D."/>
            <person name="Skrede I."/>
            <person name="Drula E."/>
            <person name="Henrissat B."/>
            <person name="Morin E."/>
            <person name="Kohler A."/>
            <person name="Barry K."/>
            <person name="LaButti K."/>
            <person name="Morin E."/>
            <person name="Salamov A."/>
            <person name="Lipzen A."/>
            <person name="Mereny Z."/>
            <person name="Hegedus B."/>
            <person name="Baldrian P."/>
            <person name="Stursova M."/>
            <person name="Weitz H."/>
            <person name="Taylor A."/>
            <person name="Grigoriev I.V."/>
            <person name="Nagy L.G."/>
            <person name="Martin F."/>
            <person name="Kauserud H."/>
        </authorList>
    </citation>
    <scope>NUCLEOTIDE SEQUENCE</scope>
    <source>
        <strain evidence="9">9144</strain>
    </source>
</reference>
<feature type="domain" description="BHLH" evidence="8">
    <location>
        <begin position="61"/>
        <end position="113"/>
    </location>
</feature>
<accession>A0AAD6V4S9</accession>
<evidence type="ECO:0000256" key="5">
    <source>
        <dbReference type="ARBA" id="ARBA00023242"/>
    </source>
</evidence>
<dbReference type="GO" id="GO:0003700">
    <property type="term" value="F:DNA-binding transcription factor activity"/>
    <property type="evidence" value="ECO:0007669"/>
    <property type="project" value="TreeGrafter"/>
</dbReference>
<feature type="region of interest" description="Disordered" evidence="7">
    <location>
        <begin position="180"/>
        <end position="246"/>
    </location>
</feature>
<keyword evidence="10" id="KW-1185">Reference proteome</keyword>
<dbReference type="SMART" id="SM00353">
    <property type="entry name" value="HLH"/>
    <property type="match status" value="1"/>
</dbReference>
<keyword evidence="6" id="KW-0175">Coiled coil</keyword>
<dbReference type="PROSITE" id="PS50888">
    <property type="entry name" value="BHLH"/>
    <property type="match status" value="1"/>
</dbReference>
<dbReference type="InterPro" id="IPR011598">
    <property type="entry name" value="bHLH_dom"/>
</dbReference>
<evidence type="ECO:0000256" key="1">
    <source>
        <dbReference type="ARBA" id="ARBA00023015"/>
    </source>
</evidence>
<feature type="region of interest" description="Disordered" evidence="7">
    <location>
        <begin position="1"/>
        <end position="40"/>
    </location>
</feature>
<dbReference type="CDD" id="cd00083">
    <property type="entry name" value="bHLH_SF"/>
    <property type="match status" value="1"/>
</dbReference>
<feature type="compositionally biased region" description="Pro residues" evidence="7">
    <location>
        <begin position="225"/>
        <end position="236"/>
    </location>
</feature>
<evidence type="ECO:0000259" key="8">
    <source>
        <dbReference type="PROSITE" id="PS50888"/>
    </source>
</evidence>
<evidence type="ECO:0000313" key="9">
    <source>
        <dbReference type="EMBL" id="KAJ7200816.1"/>
    </source>
</evidence>
<evidence type="ECO:0000256" key="3">
    <source>
        <dbReference type="ARBA" id="ARBA00023159"/>
    </source>
</evidence>
<dbReference type="AlphaFoldDB" id="A0AAD6V4S9"/>
<gene>
    <name evidence="9" type="ORF">GGX14DRAFT_659529</name>
</gene>
<evidence type="ECO:0000256" key="4">
    <source>
        <dbReference type="ARBA" id="ARBA00023163"/>
    </source>
</evidence>
<evidence type="ECO:0000256" key="6">
    <source>
        <dbReference type="SAM" id="Coils"/>
    </source>
</evidence>
<dbReference type="GO" id="GO:0046983">
    <property type="term" value="F:protein dimerization activity"/>
    <property type="evidence" value="ECO:0007669"/>
    <property type="project" value="InterPro"/>
</dbReference>
<organism evidence="9 10">
    <name type="scientific">Mycena pura</name>
    <dbReference type="NCBI Taxonomy" id="153505"/>
    <lineage>
        <taxon>Eukaryota</taxon>
        <taxon>Fungi</taxon>
        <taxon>Dikarya</taxon>
        <taxon>Basidiomycota</taxon>
        <taxon>Agaricomycotina</taxon>
        <taxon>Agaricomycetes</taxon>
        <taxon>Agaricomycetidae</taxon>
        <taxon>Agaricales</taxon>
        <taxon>Marasmiineae</taxon>
        <taxon>Mycenaceae</taxon>
        <taxon>Mycena</taxon>
    </lineage>
</organism>
<keyword evidence="1" id="KW-0805">Transcription regulation</keyword>
<keyword evidence="4" id="KW-0804">Transcription</keyword>
<dbReference type="PANTHER" id="PTHR10328">
    <property type="entry name" value="PROTEIN MAX MYC-ASSOCIATED FACTOR X"/>
    <property type="match status" value="1"/>
</dbReference>
<sequence>MSYYDMPPSPASSASSLSSGSPHTPGSPSRAHSDYQTSFAVPSLPDYSDAFSQKSQISTAERRASHNAVERARRETLNARFLDLAALLPNLKHLRRPSKSTIVNSSIAHVRAARRTRALAAHQLRALNAECDKLRREVNYWRARAGMRAEPSPLRDAAFASVLSGAEPAFDPLDLDAVDEEDEEDGLARGRGRARRRMPGPPPEAACEGPLVLSHPYAQLHDSAPQPPPPPPPPVAAPLEVPGPGSGTPYVFDAETWAFAAAAAAHTQPAGW</sequence>
<feature type="coiled-coil region" evidence="6">
    <location>
        <begin position="117"/>
        <end position="144"/>
    </location>
</feature>
<dbReference type="GO" id="GO:0090575">
    <property type="term" value="C:RNA polymerase II transcription regulator complex"/>
    <property type="evidence" value="ECO:0007669"/>
    <property type="project" value="TreeGrafter"/>
</dbReference>
<name>A0AAD6V4S9_9AGAR</name>
<feature type="compositionally biased region" description="Low complexity" evidence="7">
    <location>
        <begin position="11"/>
        <end position="29"/>
    </location>
</feature>
<dbReference type="EMBL" id="JARJCW010000061">
    <property type="protein sequence ID" value="KAJ7200816.1"/>
    <property type="molecule type" value="Genomic_DNA"/>
</dbReference>
<dbReference type="GO" id="GO:0003677">
    <property type="term" value="F:DNA binding"/>
    <property type="evidence" value="ECO:0007669"/>
    <property type="project" value="UniProtKB-KW"/>
</dbReference>
<dbReference type="Proteomes" id="UP001219525">
    <property type="component" value="Unassembled WGS sequence"/>
</dbReference>
<dbReference type="GO" id="GO:0045944">
    <property type="term" value="P:positive regulation of transcription by RNA polymerase II"/>
    <property type="evidence" value="ECO:0007669"/>
    <property type="project" value="TreeGrafter"/>
</dbReference>
<dbReference type="Gene3D" id="4.10.280.10">
    <property type="entry name" value="Helix-loop-helix DNA-binding domain"/>
    <property type="match status" value="1"/>
</dbReference>
<evidence type="ECO:0000256" key="2">
    <source>
        <dbReference type="ARBA" id="ARBA00023125"/>
    </source>
</evidence>
<keyword evidence="2" id="KW-0238">DNA-binding</keyword>
<dbReference type="SUPFAM" id="SSF47459">
    <property type="entry name" value="HLH, helix-loop-helix DNA-binding domain"/>
    <property type="match status" value="1"/>
</dbReference>